<gene>
    <name evidence="1" type="ORF">C0190_00385</name>
</gene>
<dbReference type="InterPro" id="IPR006127">
    <property type="entry name" value="ZnuA-like"/>
</dbReference>
<dbReference type="InterPro" id="IPR050492">
    <property type="entry name" value="Bact_metal-bind_prot9"/>
</dbReference>
<dbReference type="Gene3D" id="3.40.50.1980">
    <property type="entry name" value="Nitrogenase molybdenum iron protein domain"/>
    <property type="match status" value="2"/>
</dbReference>
<dbReference type="GO" id="GO:0030001">
    <property type="term" value="P:metal ion transport"/>
    <property type="evidence" value="ECO:0007669"/>
    <property type="project" value="InterPro"/>
</dbReference>
<dbReference type="SUPFAM" id="SSF53807">
    <property type="entry name" value="Helical backbone' metal receptor"/>
    <property type="match status" value="1"/>
</dbReference>
<proteinExistence type="predicted"/>
<dbReference type="GO" id="GO:0046872">
    <property type="term" value="F:metal ion binding"/>
    <property type="evidence" value="ECO:0007669"/>
    <property type="project" value="InterPro"/>
</dbReference>
<protein>
    <recommendedName>
        <fullName evidence="3">Zinc ABC transporter substrate-binding protein</fullName>
    </recommendedName>
</protein>
<dbReference type="AlphaFoldDB" id="A0A2N7PQM8"/>
<dbReference type="PANTHER" id="PTHR42953">
    <property type="entry name" value="HIGH-AFFINITY ZINC UPTAKE SYSTEM PROTEIN ZNUA-RELATED"/>
    <property type="match status" value="1"/>
</dbReference>
<comment type="caution">
    <text evidence="1">The sequence shown here is derived from an EMBL/GenBank/DDBJ whole genome shotgun (WGS) entry which is preliminary data.</text>
</comment>
<evidence type="ECO:0000313" key="2">
    <source>
        <dbReference type="Proteomes" id="UP000235460"/>
    </source>
</evidence>
<name>A0A2N7PQM8_9BACT</name>
<accession>A0A2N7PQM8</accession>
<dbReference type="Pfam" id="PF01297">
    <property type="entry name" value="ZnuA"/>
    <property type="match status" value="1"/>
</dbReference>
<dbReference type="EMBL" id="PNIK01000004">
    <property type="protein sequence ID" value="PMP69177.1"/>
    <property type="molecule type" value="Genomic_DNA"/>
</dbReference>
<dbReference type="Proteomes" id="UP000235460">
    <property type="component" value="Unassembled WGS sequence"/>
</dbReference>
<sequence length="277" mass="33111">MKKIKFFWIFIIFGLILFFKSHLYALEIVVSNQALEKIVKEIISGHKIYQLQSEKEDFHFYEPTLYQWQKIKTADLVIIVGSEAWAKRVYELRKNKETISLARGETKFLDPHLWFDLERVKILAKELSEYISKKDPSKKELYRTRAFLFLKSIENIQKNYQRLRFCKYKEIYILGHPVFGYLLKNSGIKEITLLKGYHKEGEASIKTVSEMIERLKLRKRKIVFLTDPEFERYKKFFEKEGIKVIKLWSGGTYYIPGSYTELLKYNLKNIELALECN</sequence>
<evidence type="ECO:0000313" key="1">
    <source>
        <dbReference type="EMBL" id="PMP69177.1"/>
    </source>
</evidence>
<organism evidence="1 2">
    <name type="scientific">Thermodesulfobacterium geofontis</name>
    <dbReference type="NCBI Taxonomy" id="1295609"/>
    <lineage>
        <taxon>Bacteria</taxon>
        <taxon>Pseudomonadati</taxon>
        <taxon>Thermodesulfobacteriota</taxon>
        <taxon>Thermodesulfobacteria</taxon>
        <taxon>Thermodesulfobacteriales</taxon>
        <taxon>Thermodesulfobacteriaceae</taxon>
        <taxon>Thermodesulfobacterium</taxon>
    </lineage>
</organism>
<reference evidence="1 2" key="1">
    <citation type="submission" date="2018-01" db="EMBL/GenBank/DDBJ databases">
        <title>Metagenomic assembled genomes from two thermal pools in the Uzon Caldera, Kamchatka, Russia.</title>
        <authorList>
            <person name="Wilkins L."/>
            <person name="Ettinger C."/>
        </authorList>
    </citation>
    <scope>NUCLEOTIDE SEQUENCE [LARGE SCALE GENOMIC DNA]</scope>
    <source>
        <strain evidence="1">ZAV-08</strain>
    </source>
</reference>
<evidence type="ECO:0008006" key="3">
    <source>
        <dbReference type="Google" id="ProtNLM"/>
    </source>
</evidence>